<dbReference type="SUPFAM" id="SSF51735">
    <property type="entry name" value="NAD(P)-binding Rossmann-fold domains"/>
    <property type="match status" value="1"/>
</dbReference>
<keyword evidence="9" id="KW-1185">Reference proteome</keyword>
<evidence type="ECO:0000256" key="6">
    <source>
        <dbReference type="RuleBase" id="RU364082"/>
    </source>
</evidence>
<dbReference type="CDD" id="cd05254">
    <property type="entry name" value="dTDP_HR_like_SDR_e"/>
    <property type="match status" value="1"/>
</dbReference>
<comment type="pathway">
    <text evidence="1 6">Carbohydrate biosynthesis; dTDP-L-rhamnose biosynthesis.</text>
</comment>
<gene>
    <name evidence="8" type="ORF">GGR32_000694</name>
</gene>
<comment type="catalytic activity">
    <reaction evidence="5">
        <text>dTDP-beta-L-rhamnose + NADP(+) = dTDP-4-dehydro-beta-L-rhamnose + NADPH + H(+)</text>
        <dbReference type="Rhea" id="RHEA:21796"/>
        <dbReference type="ChEBI" id="CHEBI:15378"/>
        <dbReference type="ChEBI" id="CHEBI:57510"/>
        <dbReference type="ChEBI" id="CHEBI:57783"/>
        <dbReference type="ChEBI" id="CHEBI:58349"/>
        <dbReference type="ChEBI" id="CHEBI:62830"/>
        <dbReference type="EC" id="1.1.1.133"/>
    </reaction>
</comment>
<organism evidence="8 9">
    <name type="scientific">Mesonia hippocampi</name>
    <dbReference type="NCBI Taxonomy" id="1628250"/>
    <lineage>
        <taxon>Bacteria</taxon>
        <taxon>Pseudomonadati</taxon>
        <taxon>Bacteroidota</taxon>
        <taxon>Flavobacteriia</taxon>
        <taxon>Flavobacteriales</taxon>
        <taxon>Flavobacteriaceae</taxon>
        <taxon>Mesonia</taxon>
    </lineage>
</organism>
<reference evidence="8 9" key="1">
    <citation type="submission" date="2020-08" db="EMBL/GenBank/DDBJ databases">
        <title>Genomic Encyclopedia of Type Strains, Phase IV (KMG-IV): sequencing the most valuable type-strain genomes for metagenomic binning, comparative biology and taxonomic classification.</title>
        <authorList>
            <person name="Goeker M."/>
        </authorList>
    </citation>
    <scope>NUCLEOTIDE SEQUENCE [LARGE SCALE GENOMIC DNA]</scope>
    <source>
        <strain evidence="8 9">DSM 29568</strain>
    </source>
</reference>
<accession>A0A840EN72</accession>
<dbReference type="AlphaFoldDB" id="A0A840EN72"/>
<evidence type="ECO:0000256" key="5">
    <source>
        <dbReference type="ARBA" id="ARBA00048200"/>
    </source>
</evidence>
<dbReference type="InterPro" id="IPR005913">
    <property type="entry name" value="dTDP_dehydrorham_reduct"/>
</dbReference>
<dbReference type="GO" id="GO:0019305">
    <property type="term" value="P:dTDP-rhamnose biosynthetic process"/>
    <property type="evidence" value="ECO:0007669"/>
    <property type="project" value="UniProtKB-UniPathway"/>
</dbReference>
<proteinExistence type="inferred from homology"/>
<evidence type="ECO:0000313" key="9">
    <source>
        <dbReference type="Proteomes" id="UP000553034"/>
    </source>
</evidence>
<dbReference type="InterPro" id="IPR029903">
    <property type="entry name" value="RmlD-like-bd"/>
</dbReference>
<dbReference type="UniPathway" id="UPA00124"/>
<dbReference type="InterPro" id="IPR036291">
    <property type="entry name" value="NAD(P)-bd_dom_sf"/>
</dbReference>
<evidence type="ECO:0000256" key="2">
    <source>
        <dbReference type="ARBA" id="ARBA00010944"/>
    </source>
</evidence>
<name>A0A840EN72_9FLAO</name>
<evidence type="ECO:0000256" key="4">
    <source>
        <dbReference type="ARBA" id="ARBA00017099"/>
    </source>
</evidence>
<dbReference type="EMBL" id="JACIFO010000002">
    <property type="protein sequence ID" value="MBB4118420.1"/>
    <property type="molecule type" value="Genomic_DNA"/>
</dbReference>
<dbReference type="Proteomes" id="UP000553034">
    <property type="component" value="Unassembled WGS sequence"/>
</dbReference>
<dbReference type="GO" id="GO:0005829">
    <property type="term" value="C:cytosol"/>
    <property type="evidence" value="ECO:0007669"/>
    <property type="project" value="TreeGrafter"/>
</dbReference>
<comment type="caution">
    <text evidence="8">The sequence shown here is derived from an EMBL/GenBank/DDBJ whole genome shotgun (WGS) entry which is preliminary data.</text>
</comment>
<evidence type="ECO:0000259" key="7">
    <source>
        <dbReference type="Pfam" id="PF04321"/>
    </source>
</evidence>
<feature type="domain" description="RmlD-like substrate binding" evidence="7">
    <location>
        <begin position="3"/>
        <end position="276"/>
    </location>
</feature>
<evidence type="ECO:0000313" key="8">
    <source>
        <dbReference type="EMBL" id="MBB4118420.1"/>
    </source>
</evidence>
<comment type="similarity">
    <text evidence="2 6">Belongs to the dTDP-4-dehydrorhamnose reductase family.</text>
</comment>
<dbReference type="PANTHER" id="PTHR10491:SF4">
    <property type="entry name" value="METHIONINE ADENOSYLTRANSFERASE 2 SUBUNIT BETA"/>
    <property type="match status" value="1"/>
</dbReference>
<dbReference type="PANTHER" id="PTHR10491">
    <property type="entry name" value="DTDP-4-DEHYDRORHAMNOSE REDUCTASE"/>
    <property type="match status" value="1"/>
</dbReference>
<comment type="function">
    <text evidence="6">Catalyzes the reduction of dTDP-6-deoxy-L-lyxo-4-hexulose to yield dTDP-L-rhamnose.</text>
</comment>
<dbReference type="Gene3D" id="3.90.25.10">
    <property type="entry name" value="UDP-galactose 4-epimerase, domain 1"/>
    <property type="match status" value="1"/>
</dbReference>
<keyword evidence="6 8" id="KW-0560">Oxidoreductase</keyword>
<protein>
    <recommendedName>
        <fullName evidence="4 6">dTDP-4-dehydrorhamnose reductase</fullName>
        <ecNumber evidence="3 6">1.1.1.133</ecNumber>
    </recommendedName>
</protein>
<dbReference type="GO" id="GO:0008831">
    <property type="term" value="F:dTDP-4-dehydrorhamnose reductase activity"/>
    <property type="evidence" value="ECO:0007669"/>
    <property type="project" value="UniProtKB-EC"/>
</dbReference>
<keyword evidence="6" id="KW-0521">NADP</keyword>
<evidence type="ECO:0000256" key="3">
    <source>
        <dbReference type="ARBA" id="ARBA00012929"/>
    </source>
</evidence>
<dbReference type="Pfam" id="PF04321">
    <property type="entry name" value="RmlD_sub_bind"/>
    <property type="match status" value="1"/>
</dbReference>
<dbReference type="EC" id="1.1.1.133" evidence="3 6"/>
<sequence>MKKVLVTGADGQLGKCFRAEQSAYPNIAFYFVNKTELDISSPVAVQAFFLENKFDYCINCAAYTDVETAEEAQEQAFLVNAIGVENLAKCCRQNNLTLIHFSTDYVFDGTAKQPYSEADIPNPINVYGASKLKGENLIKEQLATYFIFRISWLYSSYNKNFYTSILNLANTHKTLNITTEQTGTPTNATDVAKMVLKLIAKNNTKYGVYHYTNKGQATWFTFAKEIVKNAGLTTKVNPVDYYPTKAKRPVFSVLDLTKFEKTFQETSPLWEDSLRNLQPK</sequence>
<evidence type="ECO:0000256" key="1">
    <source>
        <dbReference type="ARBA" id="ARBA00004781"/>
    </source>
</evidence>
<dbReference type="Gene3D" id="3.40.50.720">
    <property type="entry name" value="NAD(P)-binding Rossmann-like Domain"/>
    <property type="match status" value="1"/>
</dbReference>
<dbReference type="RefSeq" id="WP_183476480.1">
    <property type="nucleotide sequence ID" value="NZ_JACIFO010000002.1"/>
</dbReference>
<dbReference type="NCBIfam" id="TIGR01214">
    <property type="entry name" value="rmlD"/>
    <property type="match status" value="1"/>
</dbReference>